<feature type="region of interest" description="Disordered" evidence="1">
    <location>
        <begin position="166"/>
        <end position="185"/>
    </location>
</feature>
<dbReference type="AlphaFoldDB" id="A0A183T779"/>
<reference evidence="4" key="1">
    <citation type="submission" date="2016-06" db="UniProtKB">
        <authorList>
            <consortium name="WormBaseParasite"/>
        </authorList>
    </citation>
    <scope>IDENTIFICATION</scope>
</reference>
<dbReference type="EMBL" id="UYSU01037186">
    <property type="protein sequence ID" value="VDL98714.1"/>
    <property type="molecule type" value="Genomic_DNA"/>
</dbReference>
<proteinExistence type="predicted"/>
<dbReference type="Proteomes" id="UP000275846">
    <property type="component" value="Unassembled WGS sequence"/>
</dbReference>
<keyword evidence="3" id="KW-1185">Reference proteome</keyword>
<reference evidence="2 3" key="2">
    <citation type="submission" date="2018-11" db="EMBL/GenBank/DDBJ databases">
        <authorList>
            <consortium name="Pathogen Informatics"/>
        </authorList>
    </citation>
    <scope>NUCLEOTIDE SEQUENCE [LARGE SCALE GENOMIC DNA]</scope>
    <source>
        <strain evidence="2 3">NST_G2</strain>
    </source>
</reference>
<dbReference type="WBParaSite" id="SSLN_0001278801-mRNA-1">
    <property type="protein sequence ID" value="SSLN_0001278801-mRNA-1"/>
    <property type="gene ID" value="SSLN_0001278801"/>
</dbReference>
<protein>
    <submittedName>
        <fullName evidence="4">Endo/exonuclease/phosphatase domain-containing protein</fullName>
    </submittedName>
</protein>
<evidence type="ECO:0000313" key="3">
    <source>
        <dbReference type="Proteomes" id="UP000275846"/>
    </source>
</evidence>
<organism evidence="4">
    <name type="scientific">Schistocephalus solidus</name>
    <name type="common">Tapeworm</name>
    <dbReference type="NCBI Taxonomy" id="70667"/>
    <lineage>
        <taxon>Eukaryota</taxon>
        <taxon>Metazoa</taxon>
        <taxon>Spiralia</taxon>
        <taxon>Lophotrochozoa</taxon>
        <taxon>Platyhelminthes</taxon>
        <taxon>Cestoda</taxon>
        <taxon>Eucestoda</taxon>
        <taxon>Diphyllobothriidea</taxon>
        <taxon>Diphyllobothriidae</taxon>
        <taxon>Schistocephalus</taxon>
    </lineage>
</organism>
<evidence type="ECO:0000313" key="2">
    <source>
        <dbReference type="EMBL" id="VDL98714.1"/>
    </source>
</evidence>
<name>A0A183T779_SCHSO</name>
<evidence type="ECO:0000256" key="1">
    <source>
        <dbReference type="SAM" id="MobiDB-lite"/>
    </source>
</evidence>
<sequence>MHPRSRHWHLLDYVHVWRRDQQDVLVTKALPGADGLTDHCLVISKIGLHLQPHRRPQDNRPQGNLNPILLNVPIHYLHFSNELANRIAILLIANEDASVDNRWCQLRDTAHSTTLDDRGRARRQHQDGFDGNDAAINAPLAAKNRLYKNLPRLPYCSKQDSFLPKSTPCRATAARDTGRLDDPQG</sequence>
<accession>A0A183T779</accession>
<evidence type="ECO:0000313" key="4">
    <source>
        <dbReference type="WBParaSite" id="SSLN_0001278801-mRNA-1"/>
    </source>
</evidence>
<feature type="compositionally biased region" description="Basic and acidic residues" evidence="1">
    <location>
        <begin position="176"/>
        <end position="185"/>
    </location>
</feature>
<feature type="compositionally biased region" description="Basic and acidic residues" evidence="1">
    <location>
        <begin position="114"/>
        <end position="128"/>
    </location>
</feature>
<feature type="region of interest" description="Disordered" evidence="1">
    <location>
        <begin position="114"/>
        <end position="134"/>
    </location>
</feature>
<gene>
    <name evidence="2" type="ORF">SSLN_LOCUS12329</name>
</gene>